<organism evidence="6 7">
    <name type="scientific">Methylomarinum roseum</name>
    <dbReference type="NCBI Taxonomy" id="3067653"/>
    <lineage>
        <taxon>Bacteria</taxon>
        <taxon>Pseudomonadati</taxon>
        <taxon>Pseudomonadota</taxon>
        <taxon>Gammaproteobacteria</taxon>
        <taxon>Methylococcales</taxon>
        <taxon>Methylococcaceae</taxon>
        <taxon>Methylomarinum</taxon>
    </lineage>
</organism>
<proteinExistence type="inferred from homology"/>
<name>A0AAU7NUC2_9GAMM</name>
<dbReference type="Gene3D" id="2.130.10.10">
    <property type="entry name" value="YVTN repeat-like/Quinoprotein amine dehydrogenase"/>
    <property type="match status" value="1"/>
</dbReference>
<comment type="function">
    <text evidence="4">Part of the outer membrane protein assembly complex, which is involved in assembly and insertion of beta-barrel proteins into the outer membrane.</text>
</comment>
<dbReference type="AlphaFoldDB" id="A0AAU7NUC2"/>
<evidence type="ECO:0000313" key="7">
    <source>
        <dbReference type="Proteomes" id="UP001225378"/>
    </source>
</evidence>
<dbReference type="Proteomes" id="UP001225378">
    <property type="component" value="Chromosome"/>
</dbReference>
<dbReference type="NCBIfam" id="TIGR03300">
    <property type="entry name" value="assembly_YfgL"/>
    <property type="match status" value="1"/>
</dbReference>
<dbReference type="Pfam" id="PF13360">
    <property type="entry name" value="PQQ_2"/>
    <property type="match status" value="1"/>
</dbReference>
<comment type="similarity">
    <text evidence="4">Belongs to the BamB family.</text>
</comment>
<dbReference type="InterPro" id="IPR015943">
    <property type="entry name" value="WD40/YVTN_repeat-like_dom_sf"/>
</dbReference>
<feature type="chain" id="PRO_5043063752" description="Outer membrane protein assembly factor BamB" evidence="4">
    <location>
        <begin position="27"/>
        <end position="406"/>
    </location>
</feature>
<comment type="subcellular location">
    <subcellularLocation>
        <location evidence="4">Cell outer membrane</location>
    </subcellularLocation>
</comment>
<accession>A0AAU7NUC2</accession>
<evidence type="ECO:0000313" key="6">
    <source>
        <dbReference type="EMBL" id="XBS20599.1"/>
    </source>
</evidence>
<keyword evidence="2 4" id="KW-0472">Membrane</keyword>
<sequence length="406" mass="44175" precursor="true">MLKNHKLLKLLLPLLWAALPLLNGCAALEAGKELVGSASSYFLGGEDNTEPPAPLTEYEAEIEIERLWRESTGDGTDDQYLKLAVSVSYGKVLSADRGGLIIARDSQTGEVVWETETDFAFSAGPGSGIETVIMGTSNAEVVAFDIDSGEQKWVTEVSSEVLAVPVIAQGKVLVRTIDGKIIALSEKDGSQQWVFERNVPALSIRGTGSPIIVEDNVIAGYANGKIMALRLDDGKNIWETSIAIPSGRSEVERLVDLDVDPVATEGVIFIASYQGGTSAVLEIDGDVLWHNEDVSSYSGISYDWRYLYVSDSSSDVWQLDQRNGAALWKQDALRFRRLTTPVAYDNFVVVGDFAGYVHWLAGSDGRQLGRTQVTEAAIEARPVVVDNTVYIYAKDGTLAAYKVRKK</sequence>
<dbReference type="InterPro" id="IPR002372">
    <property type="entry name" value="PQQ_rpt_dom"/>
</dbReference>
<dbReference type="GO" id="GO:0009279">
    <property type="term" value="C:cell outer membrane"/>
    <property type="evidence" value="ECO:0007669"/>
    <property type="project" value="UniProtKB-SubCell"/>
</dbReference>
<dbReference type="GO" id="GO:0043165">
    <property type="term" value="P:Gram-negative-bacterium-type cell outer membrane assembly"/>
    <property type="evidence" value="ECO:0007669"/>
    <property type="project" value="UniProtKB-UniRule"/>
</dbReference>
<dbReference type="SMART" id="SM00564">
    <property type="entry name" value="PQQ"/>
    <property type="match status" value="6"/>
</dbReference>
<dbReference type="KEGG" id="mech:Q9L42_020020"/>
<dbReference type="SUPFAM" id="SSF50998">
    <property type="entry name" value="Quinoprotein alcohol dehydrogenase-like"/>
    <property type="match status" value="1"/>
</dbReference>
<dbReference type="RefSeq" id="WP_349431704.1">
    <property type="nucleotide sequence ID" value="NZ_CP157743.1"/>
</dbReference>
<comment type="subunit">
    <text evidence="4">Part of the Bam complex.</text>
</comment>
<keyword evidence="3 4" id="KW-0998">Cell outer membrane</keyword>
<evidence type="ECO:0000256" key="4">
    <source>
        <dbReference type="HAMAP-Rule" id="MF_00923"/>
    </source>
</evidence>
<dbReference type="InterPro" id="IPR011047">
    <property type="entry name" value="Quinoprotein_ADH-like_sf"/>
</dbReference>
<evidence type="ECO:0000256" key="2">
    <source>
        <dbReference type="ARBA" id="ARBA00023136"/>
    </source>
</evidence>
<dbReference type="EMBL" id="CP157743">
    <property type="protein sequence ID" value="XBS20599.1"/>
    <property type="molecule type" value="Genomic_DNA"/>
</dbReference>
<dbReference type="HAMAP" id="MF_00923">
    <property type="entry name" value="OM_assembly_BamB"/>
    <property type="match status" value="1"/>
</dbReference>
<feature type="signal peptide" evidence="4">
    <location>
        <begin position="1"/>
        <end position="26"/>
    </location>
</feature>
<protein>
    <recommendedName>
        <fullName evidence="4">Outer membrane protein assembly factor BamB</fullName>
    </recommendedName>
</protein>
<evidence type="ECO:0000256" key="3">
    <source>
        <dbReference type="ARBA" id="ARBA00023237"/>
    </source>
</evidence>
<gene>
    <name evidence="4 6" type="primary">bamB</name>
    <name evidence="6" type="ORF">Q9L42_020020</name>
</gene>
<evidence type="ECO:0000256" key="1">
    <source>
        <dbReference type="ARBA" id="ARBA00022729"/>
    </source>
</evidence>
<reference evidence="6 7" key="1">
    <citation type="journal article" date="2024" name="Microbiology">
        <title>Methylomarinum rosea sp. nov., a novel halophilic methanotrophic bacterium from the hypersaline Lake Elton.</title>
        <authorList>
            <person name="Suleimanov R.Z."/>
            <person name="Oshkin I.Y."/>
            <person name="Danilova O.V."/>
            <person name="Suzina N.E."/>
            <person name="Dedysh S.N."/>
        </authorList>
    </citation>
    <scope>NUCLEOTIDE SEQUENCE [LARGE SCALE GENOMIC DNA]</scope>
    <source>
        <strain evidence="6 7">Ch1-1</strain>
    </source>
</reference>
<keyword evidence="7" id="KW-1185">Reference proteome</keyword>
<evidence type="ECO:0000259" key="5">
    <source>
        <dbReference type="Pfam" id="PF13360"/>
    </source>
</evidence>
<dbReference type="GO" id="GO:0051205">
    <property type="term" value="P:protein insertion into membrane"/>
    <property type="evidence" value="ECO:0007669"/>
    <property type="project" value="UniProtKB-UniRule"/>
</dbReference>
<dbReference type="InterPro" id="IPR017687">
    <property type="entry name" value="BamB"/>
</dbReference>
<dbReference type="PANTHER" id="PTHR34512:SF30">
    <property type="entry name" value="OUTER MEMBRANE PROTEIN ASSEMBLY FACTOR BAMB"/>
    <property type="match status" value="1"/>
</dbReference>
<feature type="domain" description="Pyrrolo-quinoline quinone repeat" evidence="5">
    <location>
        <begin position="98"/>
        <end position="330"/>
    </location>
</feature>
<dbReference type="InterPro" id="IPR018391">
    <property type="entry name" value="PQQ_b-propeller_rpt"/>
</dbReference>
<dbReference type="PANTHER" id="PTHR34512">
    <property type="entry name" value="CELL SURFACE PROTEIN"/>
    <property type="match status" value="1"/>
</dbReference>
<keyword evidence="1 4" id="KW-0732">Signal</keyword>